<feature type="region of interest" description="Disordered" evidence="1">
    <location>
        <begin position="1"/>
        <end position="68"/>
    </location>
</feature>
<evidence type="ECO:0000256" key="1">
    <source>
        <dbReference type="SAM" id="MobiDB-lite"/>
    </source>
</evidence>
<reference evidence="3" key="1">
    <citation type="submission" date="2023-07" db="EMBL/GenBank/DDBJ databases">
        <title>Whole genome shotgun sequence of Streptomyces achromogenes subsp. rubradiris NBRC 14000.</title>
        <authorList>
            <person name="Komaki H."/>
            <person name="Tamura T."/>
        </authorList>
    </citation>
    <scope>NUCLEOTIDE SEQUENCE [LARGE SCALE GENOMIC DNA]</scope>
    <source>
        <strain evidence="3">NBRC 14000</strain>
    </source>
</reference>
<sequence>MEVDAVDAVQGGLGVPGAAGPHGADLHADAADGQLGREGEGSDSVATSDPVAGSGPVTTGVAALGPPAASLPHYDRHALFTPFPSFDHCPRFTTG</sequence>
<dbReference type="Proteomes" id="UP000646738">
    <property type="component" value="Unassembled WGS sequence"/>
</dbReference>
<proteinExistence type="predicted"/>
<evidence type="ECO:0000313" key="3">
    <source>
        <dbReference type="Proteomes" id="UP000646738"/>
    </source>
</evidence>
<organism evidence="2 3">
    <name type="scientific">Streptomyces rubradiris</name>
    <name type="common">Streptomyces achromogenes subsp. rubradiris</name>
    <dbReference type="NCBI Taxonomy" id="285531"/>
    <lineage>
        <taxon>Bacteria</taxon>
        <taxon>Bacillati</taxon>
        <taxon>Actinomycetota</taxon>
        <taxon>Actinomycetes</taxon>
        <taxon>Kitasatosporales</taxon>
        <taxon>Streptomycetaceae</taxon>
        <taxon>Streptomyces</taxon>
    </lineage>
</organism>
<accession>A0ABQ3RE92</accession>
<name>A0ABQ3RE92_STRRR</name>
<protein>
    <submittedName>
        <fullName evidence="2">Uncharacterized protein</fullName>
    </submittedName>
</protein>
<comment type="caution">
    <text evidence="2">The sequence shown here is derived from an EMBL/GenBank/DDBJ whole genome shotgun (WGS) entry which is preliminary data.</text>
</comment>
<keyword evidence="3" id="KW-1185">Reference proteome</keyword>
<gene>
    <name evidence="2" type="ORF">Srubr_40240</name>
</gene>
<feature type="compositionally biased region" description="Basic and acidic residues" evidence="1">
    <location>
        <begin position="24"/>
        <end position="40"/>
    </location>
</feature>
<evidence type="ECO:0000313" key="2">
    <source>
        <dbReference type="EMBL" id="GHI54178.1"/>
    </source>
</evidence>
<dbReference type="EMBL" id="BNEA01000015">
    <property type="protein sequence ID" value="GHI54178.1"/>
    <property type="molecule type" value="Genomic_DNA"/>
</dbReference>